<evidence type="ECO:0000313" key="3">
    <source>
        <dbReference type="Proteomes" id="UP001213000"/>
    </source>
</evidence>
<protein>
    <submittedName>
        <fullName evidence="2">Uncharacterized protein</fullName>
    </submittedName>
</protein>
<gene>
    <name evidence="2" type="ORF">NP233_g9553</name>
</gene>
<feature type="compositionally biased region" description="Pro residues" evidence="1">
    <location>
        <begin position="482"/>
        <end position="494"/>
    </location>
</feature>
<dbReference type="EMBL" id="JANIEX010000865">
    <property type="protein sequence ID" value="KAJ3562468.1"/>
    <property type="molecule type" value="Genomic_DNA"/>
</dbReference>
<feature type="region of interest" description="Disordered" evidence="1">
    <location>
        <begin position="687"/>
        <end position="710"/>
    </location>
</feature>
<keyword evidence="3" id="KW-1185">Reference proteome</keyword>
<feature type="compositionally biased region" description="Polar residues" evidence="1">
    <location>
        <begin position="471"/>
        <end position="481"/>
    </location>
</feature>
<evidence type="ECO:0000256" key="1">
    <source>
        <dbReference type="SAM" id="MobiDB-lite"/>
    </source>
</evidence>
<proteinExistence type="predicted"/>
<evidence type="ECO:0000313" key="2">
    <source>
        <dbReference type="EMBL" id="KAJ3562468.1"/>
    </source>
</evidence>
<dbReference type="Proteomes" id="UP001213000">
    <property type="component" value="Unassembled WGS sequence"/>
</dbReference>
<feature type="region of interest" description="Disordered" evidence="1">
    <location>
        <begin position="471"/>
        <end position="496"/>
    </location>
</feature>
<comment type="caution">
    <text evidence="2">The sequence shown here is derived from an EMBL/GenBank/DDBJ whole genome shotgun (WGS) entry which is preliminary data.</text>
</comment>
<feature type="compositionally biased region" description="Polar residues" evidence="1">
    <location>
        <begin position="424"/>
        <end position="436"/>
    </location>
</feature>
<accession>A0AAD5VKU8</accession>
<feature type="region of interest" description="Disordered" evidence="1">
    <location>
        <begin position="416"/>
        <end position="441"/>
    </location>
</feature>
<organism evidence="2 3">
    <name type="scientific">Leucocoprinus birnbaumii</name>
    <dbReference type="NCBI Taxonomy" id="56174"/>
    <lineage>
        <taxon>Eukaryota</taxon>
        <taxon>Fungi</taxon>
        <taxon>Dikarya</taxon>
        <taxon>Basidiomycota</taxon>
        <taxon>Agaricomycotina</taxon>
        <taxon>Agaricomycetes</taxon>
        <taxon>Agaricomycetidae</taxon>
        <taxon>Agaricales</taxon>
        <taxon>Agaricineae</taxon>
        <taxon>Agaricaceae</taxon>
        <taxon>Leucocoprinus</taxon>
    </lineage>
</organism>
<sequence>MTFDEAEYRADAMTLASSGCRPEWQSEVDWREEGDGDWLCVTRIANDNQDGEVRAVFTFAARVAKDGTFLRTSGNYLPGSQYGALKKSKYWINLHPPHDYPGLLQDWTVVVSNLERIIERITEGGPINPLCPLIKAIGPKVKTVRVSALVFDELEDGDAPDDLIQKWRVPEKLQTALEDLYYTHRVVPLPVFDQDGKPIPANAVQDKVVGSLAEITLELKHTYHSKSGHSFFGVIRQVKVLQPVTKKSPSTSPLKNNRVAPYRSPRVVSSSSNGAYPHQMHFSRSLTYPAYQPCNLGSPAPASPAAVKVQSQAGQIIDNSDTSVTATESPLVANPPAFAGPPSATYNTPTPELIIGNSSNAAVVLDSQGNIQQYATGLNLDGSSPMMMGTAGEISTSHVLSPSGRQLTLTDTVHAPPGDFDTGSAFQQHPSTSLPSTAHPWKGSTSVVDMYAKAGGSDPNSTVLHKENVVQSTQNGSGNTPLSPPPEHFVPPAPSANVSSTAIVDAFARGRTPMPQGQAVSAQLSFPMSQGQTGLAHTSTPVPQGQANLPQATLFQAPGPISLGNVASPHASAVAHQGPAPFVQASSATLQPTHLPQARAVHPQTSTYEPERHIEVQPTPRIVNTAPAGVPMPGTNMTPSADQGSTSPALSECQMDIRQERDVLSPGAGTLGHVEAAVNDALQARVPDETSRFDESDTATASSSSSVQAIVGEREGEKLTEGMASPSAVDEQVDHTVDVPKVDVKGKTPVLRASDSRGAKRGETTSTAVLLMLTLTGYPSPSSVIRAPRTDAVARAEWDAGINAIQGVQDNARGRNEIRSPVNAARSKVTLSIDLQAVELQTHNGESVEPEHVADHLAGG</sequence>
<dbReference type="AlphaFoldDB" id="A0AAD5VKU8"/>
<name>A0AAD5VKU8_9AGAR</name>
<reference evidence="2" key="1">
    <citation type="submission" date="2022-07" db="EMBL/GenBank/DDBJ databases">
        <title>Genome Sequence of Leucocoprinus birnbaumii.</title>
        <authorList>
            <person name="Buettner E."/>
        </authorList>
    </citation>
    <scope>NUCLEOTIDE SEQUENCE</scope>
    <source>
        <strain evidence="2">VT141</strain>
    </source>
</reference>